<protein>
    <submittedName>
        <fullName evidence="1">Uncharacterized protein</fullName>
    </submittedName>
</protein>
<dbReference type="EMBL" id="MJEQ01037190">
    <property type="protein sequence ID" value="OIS99507.1"/>
    <property type="molecule type" value="Genomic_DNA"/>
</dbReference>
<comment type="caution">
    <text evidence="1">The sequence shown here is derived from an EMBL/GenBank/DDBJ whole genome shotgun (WGS) entry which is preliminary data.</text>
</comment>
<evidence type="ECO:0000313" key="1">
    <source>
        <dbReference type="EMBL" id="OIS99507.1"/>
    </source>
</evidence>
<name>A0A1J6I4U9_NICAT</name>
<reference evidence="1" key="1">
    <citation type="submission" date="2016-11" db="EMBL/GenBank/DDBJ databases">
        <title>The genome of Nicotiana attenuata.</title>
        <authorList>
            <person name="Xu S."/>
            <person name="Brockmoeller T."/>
            <person name="Gaquerel E."/>
            <person name="Navarro A."/>
            <person name="Kuhl H."/>
            <person name="Gase K."/>
            <person name="Ling Z."/>
            <person name="Zhou W."/>
            <person name="Kreitzer C."/>
            <person name="Stanke M."/>
            <person name="Tang H."/>
            <person name="Lyons E."/>
            <person name="Pandey P."/>
            <person name="Pandey S.P."/>
            <person name="Timmermann B."/>
            <person name="Baldwin I.T."/>
        </authorList>
    </citation>
    <scope>NUCLEOTIDE SEQUENCE [LARGE SCALE GENOMIC DNA]</scope>
    <source>
        <strain evidence="1">UT</strain>
    </source>
</reference>
<dbReference type="Gramene" id="OIS99507">
    <property type="protein sequence ID" value="OIS99507"/>
    <property type="gene ID" value="A4A49_22054"/>
</dbReference>
<dbReference type="Proteomes" id="UP000187609">
    <property type="component" value="Unassembled WGS sequence"/>
</dbReference>
<gene>
    <name evidence="1" type="ORF">A4A49_22054</name>
</gene>
<keyword evidence="2" id="KW-1185">Reference proteome</keyword>
<evidence type="ECO:0000313" key="2">
    <source>
        <dbReference type="Proteomes" id="UP000187609"/>
    </source>
</evidence>
<accession>A0A1J6I4U9</accession>
<sequence>MTILDQENTSVGATAVPAATNIGIDPSDPLYLHLSDNPGAMLISVPFSGIGYRSHKEGMDGYWGSSHGTNCATPSIEIFYDKSGRKINLMHYEENVEGYDGCLVAISNQYATNFITSSYVEWLGLSCISRESPYKFWGERVDRGVMVTITKGDFKEVVWCDVYPMKYFHVRLGKPWFLDHNLPIDVKWNSCFVSCVGNFEDEPSNEVQSTLKSLEEDQSTFLRGLMELNEKVQGKENTLDELQDKIAYPSTLASLVDCGDTLSLTDSYDIDEFDISLTCDEKNNCGLQLAKSSCALLDDRSSLFNDSLASDDVESYDKPPLWDDECDNSFDSTLTLLEESFELYEEMSQEECVDEFFDSISIPLEERFNFMMK</sequence>
<dbReference type="AlphaFoldDB" id="A0A1J6I4U9"/>
<organism evidence="1 2">
    <name type="scientific">Nicotiana attenuata</name>
    <name type="common">Coyote tobacco</name>
    <dbReference type="NCBI Taxonomy" id="49451"/>
    <lineage>
        <taxon>Eukaryota</taxon>
        <taxon>Viridiplantae</taxon>
        <taxon>Streptophyta</taxon>
        <taxon>Embryophyta</taxon>
        <taxon>Tracheophyta</taxon>
        <taxon>Spermatophyta</taxon>
        <taxon>Magnoliopsida</taxon>
        <taxon>eudicotyledons</taxon>
        <taxon>Gunneridae</taxon>
        <taxon>Pentapetalae</taxon>
        <taxon>asterids</taxon>
        <taxon>lamiids</taxon>
        <taxon>Solanales</taxon>
        <taxon>Solanaceae</taxon>
        <taxon>Nicotianoideae</taxon>
        <taxon>Nicotianeae</taxon>
        <taxon>Nicotiana</taxon>
    </lineage>
</organism>
<proteinExistence type="predicted"/>